<dbReference type="PANTHER" id="PTHR36762">
    <property type="entry name" value="LIGHT-REGULATED PROTEIN 1, CHLOROPLASTIC"/>
    <property type="match status" value="1"/>
</dbReference>
<organism evidence="1 2">
    <name type="scientific">Panicum miliaceum</name>
    <name type="common">Proso millet</name>
    <name type="synonym">Broomcorn millet</name>
    <dbReference type="NCBI Taxonomy" id="4540"/>
    <lineage>
        <taxon>Eukaryota</taxon>
        <taxon>Viridiplantae</taxon>
        <taxon>Streptophyta</taxon>
        <taxon>Embryophyta</taxon>
        <taxon>Tracheophyta</taxon>
        <taxon>Spermatophyta</taxon>
        <taxon>Magnoliopsida</taxon>
        <taxon>Liliopsida</taxon>
        <taxon>Poales</taxon>
        <taxon>Poaceae</taxon>
        <taxon>PACMAD clade</taxon>
        <taxon>Panicoideae</taxon>
        <taxon>Panicodae</taxon>
        <taxon>Paniceae</taxon>
        <taxon>Panicinae</taxon>
        <taxon>Panicum</taxon>
        <taxon>Panicum sect. Panicum</taxon>
    </lineage>
</organism>
<dbReference type="GO" id="GO:0009507">
    <property type="term" value="C:chloroplast"/>
    <property type="evidence" value="ECO:0007669"/>
    <property type="project" value="InterPro"/>
</dbReference>
<dbReference type="AlphaFoldDB" id="A0A3L6R4R5"/>
<accession>A0A3L6R4R5</accession>
<keyword evidence="2" id="KW-1185">Reference proteome</keyword>
<dbReference type="PANTHER" id="PTHR36762:SF2">
    <property type="entry name" value="LIGHT-REGULATED PROTEIN 1, CHLOROPLASTIC"/>
    <property type="match status" value="1"/>
</dbReference>
<proteinExistence type="predicted"/>
<dbReference type="InterPro" id="IPR009856">
    <property type="entry name" value="Lir1"/>
</dbReference>
<dbReference type="EMBL" id="PQIB02000010">
    <property type="protein sequence ID" value="RLM94086.1"/>
    <property type="molecule type" value="Genomic_DNA"/>
</dbReference>
<comment type="caution">
    <text evidence="1">The sequence shown here is derived from an EMBL/GenBank/DDBJ whole genome shotgun (WGS) entry which is preliminary data.</text>
</comment>
<dbReference type="OrthoDB" id="2011897at2759"/>
<dbReference type="Pfam" id="PF07207">
    <property type="entry name" value="Lir1"/>
    <property type="match status" value="1"/>
</dbReference>
<evidence type="ECO:0000313" key="2">
    <source>
        <dbReference type="Proteomes" id="UP000275267"/>
    </source>
</evidence>
<gene>
    <name evidence="1" type="ORF">C2845_PM08G07790</name>
</gene>
<sequence>MQAAATAVGFSAAAPVKGRPTAARSTVVARVPATRRSVRAAAAAAVAAETAEVDYSSSFSVFPMEACDLLGGDTCSAQMYPEAKLAGAAAPEAAASRREEVERDYLSYDEPKTVFPGEACDDLGGEFCEAPYQAGVSRELAHA</sequence>
<dbReference type="STRING" id="4540.A0A3L6R4R5"/>
<name>A0A3L6R4R5_PANMI</name>
<evidence type="ECO:0000313" key="1">
    <source>
        <dbReference type="EMBL" id="RLM94086.1"/>
    </source>
</evidence>
<protein>
    <submittedName>
        <fullName evidence="1">Light-induced protein 1-like</fullName>
    </submittedName>
</protein>
<reference evidence="2" key="1">
    <citation type="journal article" date="2019" name="Nat. Commun.">
        <title>The genome of broomcorn millet.</title>
        <authorList>
            <person name="Zou C."/>
            <person name="Miki D."/>
            <person name="Li D."/>
            <person name="Tang Q."/>
            <person name="Xiao L."/>
            <person name="Rajput S."/>
            <person name="Deng P."/>
            <person name="Jia W."/>
            <person name="Huang R."/>
            <person name="Zhang M."/>
            <person name="Sun Y."/>
            <person name="Hu J."/>
            <person name="Fu X."/>
            <person name="Schnable P.S."/>
            <person name="Li F."/>
            <person name="Zhang H."/>
            <person name="Feng B."/>
            <person name="Zhu X."/>
            <person name="Liu R."/>
            <person name="Schnable J.C."/>
            <person name="Zhu J.-K."/>
            <person name="Zhang H."/>
        </authorList>
    </citation>
    <scope>NUCLEOTIDE SEQUENCE [LARGE SCALE GENOMIC DNA]</scope>
</reference>
<dbReference type="Proteomes" id="UP000275267">
    <property type="component" value="Unassembled WGS sequence"/>
</dbReference>